<dbReference type="SUPFAM" id="SSF55103">
    <property type="entry name" value="FAD-linked oxidases, C-terminal domain"/>
    <property type="match status" value="1"/>
</dbReference>
<dbReference type="SUPFAM" id="SSF56176">
    <property type="entry name" value="FAD-binding/transporter-associated domain-like"/>
    <property type="match status" value="1"/>
</dbReference>
<dbReference type="Proteomes" id="UP001595462">
    <property type="component" value="Unassembled WGS sequence"/>
</dbReference>
<feature type="domain" description="FAD-binding PCMH-type" evidence="4">
    <location>
        <begin position="36"/>
        <end position="217"/>
    </location>
</feature>
<keyword evidence="6" id="KW-1185">Reference proteome</keyword>
<dbReference type="Gene3D" id="3.30.465.10">
    <property type="match status" value="1"/>
</dbReference>
<dbReference type="PANTHER" id="PTHR43716:SF2">
    <property type="entry name" value="BLL6224 PROTEIN"/>
    <property type="match status" value="1"/>
</dbReference>
<evidence type="ECO:0000313" key="5">
    <source>
        <dbReference type="EMBL" id="MFC3105861.1"/>
    </source>
</evidence>
<keyword evidence="3" id="KW-0274">FAD</keyword>
<gene>
    <name evidence="5" type="ORF">ACFOSU_18480</name>
</gene>
<protein>
    <submittedName>
        <fullName evidence="5">FAD-binding oxidoreductase</fullName>
    </submittedName>
</protein>
<proteinExistence type="inferred from homology"/>
<dbReference type="InterPro" id="IPR016171">
    <property type="entry name" value="Vanillyl_alc_oxidase_C-sub2"/>
</dbReference>
<reference evidence="6" key="1">
    <citation type="journal article" date="2019" name="Int. J. Syst. Evol. Microbiol.">
        <title>The Global Catalogue of Microorganisms (GCM) 10K type strain sequencing project: providing services to taxonomists for standard genome sequencing and annotation.</title>
        <authorList>
            <consortium name="The Broad Institute Genomics Platform"/>
            <consortium name="The Broad Institute Genome Sequencing Center for Infectious Disease"/>
            <person name="Wu L."/>
            <person name="Ma J."/>
        </authorList>
    </citation>
    <scope>NUCLEOTIDE SEQUENCE [LARGE SCALE GENOMIC DNA]</scope>
    <source>
        <strain evidence="6">KCTC 52640</strain>
    </source>
</reference>
<keyword evidence="2" id="KW-0285">Flavoprotein</keyword>
<comment type="similarity">
    <text evidence="1">Belongs to the FAD-binding oxidoreductase/transferase type 4 family.</text>
</comment>
<organism evidence="5 6">
    <name type="scientific">Salinisphaera aquimarina</name>
    <dbReference type="NCBI Taxonomy" id="2094031"/>
    <lineage>
        <taxon>Bacteria</taxon>
        <taxon>Pseudomonadati</taxon>
        <taxon>Pseudomonadota</taxon>
        <taxon>Gammaproteobacteria</taxon>
        <taxon>Salinisphaerales</taxon>
        <taxon>Salinisphaeraceae</taxon>
        <taxon>Salinisphaera</taxon>
    </lineage>
</organism>
<dbReference type="Gene3D" id="3.30.43.10">
    <property type="entry name" value="Uridine Diphospho-n-acetylenolpyruvylglucosamine Reductase, domain 2"/>
    <property type="match status" value="1"/>
</dbReference>
<dbReference type="InterPro" id="IPR016164">
    <property type="entry name" value="FAD-linked_Oxase-like_C"/>
</dbReference>
<dbReference type="PANTHER" id="PTHR43716">
    <property type="entry name" value="D-2-HYDROXYGLUTARATE DEHYDROGENASE, MITOCHONDRIAL"/>
    <property type="match status" value="1"/>
</dbReference>
<dbReference type="InterPro" id="IPR004113">
    <property type="entry name" value="FAD-bd_oxidored_4_C"/>
</dbReference>
<dbReference type="InterPro" id="IPR036318">
    <property type="entry name" value="FAD-bd_PCMH-like_sf"/>
</dbReference>
<dbReference type="InterPro" id="IPR016167">
    <property type="entry name" value="FAD-bd_PCMH_sub1"/>
</dbReference>
<accession>A0ABV7EV90</accession>
<dbReference type="InterPro" id="IPR006094">
    <property type="entry name" value="Oxid_FAD_bind_N"/>
</dbReference>
<dbReference type="InterPro" id="IPR016166">
    <property type="entry name" value="FAD-bd_PCMH"/>
</dbReference>
<evidence type="ECO:0000313" key="6">
    <source>
        <dbReference type="Proteomes" id="UP001595462"/>
    </source>
</evidence>
<dbReference type="Pfam" id="PF02913">
    <property type="entry name" value="FAD-oxidase_C"/>
    <property type="match status" value="1"/>
</dbReference>
<evidence type="ECO:0000256" key="1">
    <source>
        <dbReference type="ARBA" id="ARBA00008000"/>
    </source>
</evidence>
<dbReference type="Pfam" id="PF01565">
    <property type="entry name" value="FAD_binding_4"/>
    <property type="match status" value="1"/>
</dbReference>
<evidence type="ECO:0000259" key="4">
    <source>
        <dbReference type="PROSITE" id="PS51387"/>
    </source>
</evidence>
<dbReference type="Gene3D" id="3.30.70.2740">
    <property type="match status" value="1"/>
</dbReference>
<dbReference type="PROSITE" id="PS51387">
    <property type="entry name" value="FAD_PCMH"/>
    <property type="match status" value="1"/>
</dbReference>
<dbReference type="InterPro" id="IPR016169">
    <property type="entry name" value="FAD-bd_PCMH_sub2"/>
</dbReference>
<name>A0ABV7EV90_9GAMM</name>
<comment type="caution">
    <text evidence="5">The sequence shown here is derived from an EMBL/GenBank/DDBJ whole genome shotgun (WGS) entry which is preliminary data.</text>
</comment>
<dbReference type="RefSeq" id="WP_380691419.1">
    <property type="nucleotide sequence ID" value="NZ_JBHRSS010000009.1"/>
</dbReference>
<dbReference type="Gene3D" id="1.10.45.10">
    <property type="entry name" value="Vanillyl-alcohol Oxidase, Chain A, domain 4"/>
    <property type="match status" value="1"/>
</dbReference>
<dbReference type="Gene3D" id="3.30.70.2190">
    <property type="match status" value="1"/>
</dbReference>
<evidence type="ECO:0000256" key="3">
    <source>
        <dbReference type="ARBA" id="ARBA00022827"/>
    </source>
</evidence>
<sequence length="472" mass="50215">MTSNEALEALRDIVGSSQVLPAADAASYLKDWRGEFEPAALAVVRPADTDEVARVIEACAEAGLAVVAQSGNTGLVGGSAAGDAQREVIVSLERLDRVREVDVDNATMTVEAGCILADAQQAAADAGLYFPLTLASKARCRIGGNLATNAGGLNVVRYGNTRDLVLGLEVVLADGRVWHNLSGLRKDNSGFDLNDLFVGSEGALGIVTAAVFKLYDPIVQQVVALFGLDDPADAVVLQRRLIAASGHNLTGCELMSRQSVELACAHIEGCDKPFAREYDWYLLAELGSSAEGDWLPAIMDSVVARAKYENRLRDVRIATDAASAIRLWHLRESLPPAQVAEGASIKHDISLPVSKLPTFLSRALPAIKQALPGVRPCPFGHVGDGNLHFNLSKPAGGDDSAFMAESEHAHQVVHDIVVDMGGSFAAEHGIGRLKVEALARYKQPVELDMMRAIKTALDPDNRLNPGVIVPKL</sequence>
<dbReference type="EMBL" id="JBHRSS010000009">
    <property type="protein sequence ID" value="MFC3105861.1"/>
    <property type="molecule type" value="Genomic_DNA"/>
</dbReference>
<evidence type="ECO:0000256" key="2">
    <source>
        <dbReference type="ARBA" id="ARBA00022630"/>
    </source>
</evidence>
<dbReference type="InterPro" id="IPR051264">
    <property type="entry name" value="FAD-oxidored/transferase_4"/>
</dbReference>